<organism evidence="3 5">
    <name type="scientific">Glutamicibacter halophytocola</name>
    <dbReference type="NCBI Taxonomy" id="1933880"/>
    <lineage>
        <taxon>Bacteria</taxon>
        <taxon>Bacillati</taxon>
        <taxon>Actinomycetota</taxon>
        <taxon>Actinomycetes</taxon>
        <taxon>Micrococcales</taxon>
        <taxon>Micrococcaceae</taxon>
        <taxon>Glutamicibacter</taxon>
    </lineage>
</organism>
<evidence type="ECO:0000313" key="3">
    <source>
        <dbReference type="EMBL" id="UUX60125.1"/>
    </source>
</evidence>
<dbReference type="Proteomes" id="UP000320717">
    <property type="component" value="Chromosome"/>
</dbReference>
<keyword evidence="1" id="KW-0812">Transmembrane</keyword>
<feature type="transmembrane region" description="Helical" evidence="1">
    <location>
        <begin position="12"/>
        <end position="33"/>
    </location>
</feature>
<feature type="transmembrane region" description="Helical" evidence="1">
    <location>
        <begin position="76"/>
        <end position="97"/>
    </location>
</feature>
<keyword evidence="4" id="KW-1185">Reference proteome</keyword>
<dbReference type="OrthoDB" id="4950764at2"/>
<sequence>MSHQHSNMPRPISVVIVAALVMLEALAVLGYAISYLGNLSTDGAVNVGGQIFMLALCLLLAIWQGSVAANFFKGKAFTRAPIIVWQLFQLILSVSFLSSNIPMVKIAALASIVIAGSSVVLLFAPKTTAFLGDRPSN</sequence>
<evidence type="ECO:0000313" key="2">
    <source>
        <dbReference type="EMBL" id="QDY64842.1"/>
    </source>
</evidence>
<keyword evidence="1" id="KW-1133">Transmembrane helix</keyword>
<accession>A0A5B8IFI8</accession>
<dbReference type="EMBL" id="CP042260">
    <property type="protein sequence ID" value="QDY64842.1"/>
    <property type="molecule type" value="Genomic_DNA"/>
</dbReference>
<proteinExistence type="predicted"/>
<dbReference type="AlphaFoldDB" id="A0A5B8IFI8"/>
<reference evidence="3" key="2">
    <citation type="journal article" date="2022" name="Pest Manag. Sci.">
        <title>Glutamicibacter halophytocola-mediated host fitness of potato tuber moth on Solanaceae crops.</title>
        <authorList>
            <person name="Wang W."/>
            <person name="Xiao G."/>
            <person name="Du G."/>
            <person name="Chang L."/>
            <person name="Yang Y."/>
            <person name="Ye J."/>
            <person name="Chen B."/>
        </authorList>
    </citation>
    <scope>NUCLEOTIDE SEQUENCE</scope>
    <source>
        <strain evidence="3">S2</strain>
    </source>
</reference>
<name>A0A5B8IFI8_9MICC</name>
<feature type="transmembrane region" description="Helical" evidence="1">
    <location>
        <begin position="103"/>
        <end position="124"/>
    </location>
</feature>
<dbReference type="RefSeq" id="WP_146274787.1">
    <property type="nucleotide sequence ID" value="NZ_CP012750.1"/>
</dbReference>
<keyword evidence="1" id="KW-0472">Membrane</keyword>
<evidence type="ECO:0008006" key="6">
    <source>
        <dbReference type="Google" id="ProtNLM"/>
    </source>
</evidence>
<dbReference type="Proteomes" id="UP001060018">
    <property type="component" value="Chromosome"/>
</dbReference>
<protein>
    <recommendedName>
        <fullName evidence="6">Integral membrane protein</fullName>
    </recommendedName>
</protein>
<dbReference type="EMBL" id="CP102487">
    <property type="protein sequence ID" value="UUX60125.1"/>
    <property type="molecule type" value="Genomic_DNA"/>
</dbReference>
<feature type="transmembrane region" description="Helical" evidence="1">
    <location>
        <begin position="45"/>
        <end position="64"/>
    </location>
</feature>
<reference evidence="2 4" key="1">
    <citation type="submission" date="2019-07" db="EMBL/GenBank/DDBJ databases">
        <title>Complete Genome Sequence of drought tolerant Plant Growth-Promoting Rhizobacterium Glutamicibacter halophytocola DR408.</title>
        <authorList>
            <person name="Nishu S.D."/>
            <person name="Lee T.K."/>
        </authorList>
    </citation>
    <scope>NUCLEOTIDE SEQUENCE [LARGE SCALE GENOMIC DNA]</scope>
    <source>
        <strain evidence="2 4">DR408</strain>
    </source>
</reference>
<gene>
    <name evidence="2" type="ORF">FQA45_00125</name>
    <name evidence="3" type="ORF">NUH22_05815</name>
</gene>
<evidence type="ECO:0000313" key="4">
    <source>
        <dbReference type="Proteomes" id="UP000320717"/>
    </source>
</evidence>
<evidence type="ECO:0000256" key="1">
    <source>
        <dbReference type="SAM" id="Phobius"/>
    </source>
</evidence>
<evidence type="ECO:0000313" key="5">
    <source>
        <dbReference type="Proteomes" id="UP001060018"/>
    </source>
</evidence>